<proteinExistence type="predicted"/>
<gene>
    <name evidence="2" type="ORF">PVAND_015747</name>
</gene>
<dbReference type="OrthoDB" id="7765120at2759"/>
<dbReference type="AlphaFoldDB" id="A0A9J6BD15"/>
<feature type="chain" id="PRO_5039895252" evidence="1">
    <location>
        <begin position="18"/>
        <end position="170"/>
    </location>
</feature>
<evidence type="ECO:0000313" key="3">
    <source>
        <dbReference type="Proteomes" id="UP001107558"/>
    </source>
</evidence>
<accession>A0A9J6BD15</accession>
<sequence>MKIFVVLLVAIISCSSASPFYEEYFDSNGECWRCYTGYPCERCIRTNNDVTKMWNPYCPVPNCRDVDLRHILFPSRDPRFFFQCIFDEGYWTVERFECQCDTLFNFGMQNCVGLHRYVPFCLEMNLPIMMNDCETGERRVIGTQSEIKFPEYEPENEDILDHFNPILRRF</sequence>
<feature type="signal peptide" evidence="1">
    <location>
        <begin position="1"/>
        <end position="17"/>
    </location>
</feature>
<reference evidence="2" key="1">
    <citation type="submission" date="2021-03" db="EMBL/GenBank/DDBJ databases">
        <title>Chromosome level genome of the anhydrobiotic midge Polypedilum vanderplanki.</title>
        <authorList>
            <person name="Yoshida Y."/>
            <person name="Kikawada T."/>
            <person name="Gusev O."/>
        </authorList>
    </citation>
    <scope>NUCLEOTIDE SEQUENCE</scope>
    <source>
        <strain evidence="2">NIAS01</strain>
        <tissue evidence="2">Whole body or cell culture</tissue>
    </source>
</reference>
<comment type="caution">
    <text evidence="2">The sequence shown here is derived from an EMBL/GenBank/DDBJ whole genome shotgun (WGS) entry which is preliminary data.</text>
</comment>
<protein>
    <submittedName>
        <fullName evidence="2">Uncharacterized protein</fullName>
    </submittedName>
</protein>
<name>A0A9J6BD15_POLVA</name>
<keyword evidence="1" id="KW-0732">Signal</keyword>
<organism evidence="2 3">
    <name type="scientific">Polypedilum vanderplanki</name>
    <name type="common">Sleeping chironomid midge</name>
    <dbReference type="NCBI Taxonomy" id="319348"/>
    <lineage>
        <taxon>Eukaryota</taxon>
        <taxon>Metazoa</taxon>
        <taxon>Ecdysozoa</taxon>
        <taxon>Arthropoda</taxon>
        <taxon>Hexapoda</taxon>
        <taxon>Insecta</taxon>
        <taxon>Pterygota</taxon>
        <taxon>Neoptera</taxon>
        <taxon>Endopterygota</taxon>
        <taxon>Diptera</taxon>
        <taxon>Nematocera</taxon>
        <taxon>Chironomoidea</taxon>
        <taxon>Chironomidae</taxon>
        <taxon>Chironominae</taxon>
        <taxon>Polypedilum</taxon>
        <taxon>Polypedilum</taxon>
    </lineage>
</organism>
<keyword evidence="3" id="KW-1185">Reference proteome</keyword>
<evidence type="ECO:0000313" key="2">
    <source>
        <dbReference type="EMBL" id="KAG5667777.1"/>
    </source>
</evidence>
<dbReference type="Proteomes" id="UP001107558">
    <property type="component" value="Chromosome 4"/>
</dbReference>
<dbReference type="EMBL" id="JADBJN010000004">
    <property type="protein sequence ID" value="KAG5667777.1"/>
    <property type="molecule type" value="Genomic_DNA"/>
</dbReference>
<evidence type="ECO:0000256" key="1">
    <source>
        <dbReference type="SAM" id="SignalP"/>
    </source>
</evidence>